<evidence type="ECO:0000256" key="4">
    <source>
        <dbReference type="ARBA" id="ARBA00022777"/>
    </source>
</evidence>
<dbReference type="GO" id="GO:0007059">
    <property type="term" value="P:chromosome segregation"/>
    <property type="evidence" value="ECO:0007669"/>
    <property type="project" value="TreeGrafter"/>
</dbReference>
<dbReference type="PANTHER" id="PTHR22974">
    <property type="entry name" value="MIXED LINEAGE PROTEIN KINASE"/>
    <property type="match status" value="1"/>
</dbReference>
<accession>A0AAV5LJW6</accession>
<evidence type="ECO:0000313" key="10">
    <source>
        <dbReference type="EMBL" id="GKV37457.1"/>
    </source>
</evidence>
<sequence length="477" mass="54402">MIDDQELQQLPARNENMIANYEKRGNILRVVVVDLAKSERIVARNLLHQNSPRYGHYSWGRSVGTRPCQVWVEGQEYKDINAKLEPIKQAKQKVAKDKQRLLRRIQMLQTPTNVDGSDAEEYQNLLRDLEILQFHEDSIKIDLEKIENQIRLHEQEKTIYKQEAKRIQQEDDSPFRGFPLHHNRYVLLNLLGKGGFGEVFKAFDMEENEYVACKLHLLGPPTIKNELLKDDILRHMKREWNVHKTLVHPHIIRHLDNFTINNYTYCTVLELCSGNDLQFALKTRGTFAEKDAKVLISQTLHGLAYLDGQAERIIHYDLKPANILLADDGVVKISDFGLCKVMEAGSESLELTSPGAGTIWYLPPECLVEGANRQISTKVDVWSAGVVFYELLFGRVPFGFGPGKTRDTIKQEIIANALHFPPIPKISSEAKAFIRHCLTYDQVSRPSAGTLVQNPYLTPSRQNVSWLGPGSSSSFVH</sequence>
<protein>
    <recommendedName>
        <fullName evidence="9">Protein kinase domain-containing protein</fullName>
    </recommendedName>
</protein>
<dbReference type="SUPFAM" id="SSF56112">
    <property type="entry name" value="Protein kinase-like (PK-like)"/>
    <property type="match status" value="1"/>
</dbReference>
<evidence type="ECO:0000256" key="1">
    <source>
        <dbReference type="ARBA" id="ARBA00022527"/>
    </source>
</evidence>
<dbReference type="GO" id="GO:0005634">
    <property type="term" value="C:nucleus"/>
    <property type="evidence" value="ECO:0007669"/>
    <property type="project" value="TreeGrafter"/>
</dbReference>
<evidence type="ECO:0000256" key="7">
    <source>
        <dbReference type="RuleBase" id="RU000304"/>
    </source>
</evidence>
<dbReference type="GO" id="GO:0005524">
    <property type="term" value="F:ATP binding"/>
    <property type="evidence" value="ECO:0007669"/>
    <property type="project" value="UniProtKB-UniRule"/>
</dbReference>
<feature type="binding site" evidence="6">
    <location>
        <position position="214"/>
    </location>
    <ligand>
        <name>ATP</name>
        <dbReference type="ChEBI" id="CHEBI:30616"/>
    </ligand>
</feature>
<dbReference type="PANTHER" id="PTHR22974:SF23">
    <property type="entry name" value="TOUSLED-LIKE KINASE, ISOFORM G"/>
    <property type="match status" value="1"/>
</dbReference>
<organism evidence="10 11">
    <name type="scientific">Rubroshorea leprosula</name>
    <dbReference type="NCBI Taxonomy" id="152421"/>
    <lineage>
        <taxon>Eukaryota</taxon>
        <taxon>Viridiplantae</taxon>
        <taxon>Streptophyta</taxon>
        <taxon>Embryophyta</taxon>
        <taxon>Tracheophyta</taxon>
        <taxon>Spermatophyta</taxon>
        <taxon>Magnoliopsida</taxon>
        <taxon>eudicotyledons</taxon>
        <taxon>Gunneridae</taxon>
        <taxon>Pentapetalae</taxon>
        <taxon>rosids</taxon>
        <taxon>malvids</taxon>
        <taxon>Malvales</taxon>
        <taxon>Dipterocarpaceae</taxon>
        <taxon>Rubroshorea</taxon>
    </lineage>
</organism>
<comment type="caution">
    <text evidence="10">The sequence shown here is derived from an EMBL/GenBank/DDBJ whole genome shotgun (WGS) entry which is preliminary data.</text>
</comment>
<evidence type="ECO:0000256" key="6">
    <source>
        <dbReference type="PROSITE-ProRule" id="PRU10141"/>
    </source>
</evidence>
<evidence type="ECO:0000256" key="2">
    <source>
        <dbReference type="ARBA" id="ARBA00022679"/>
    </source>
</evidence>
<keyword evidence="1 7" id="KW-0723">Serine/threonine-protein kinase</keyword>
<dbReference type="PROSITE" id="PS00107">
    <property type="entry name" value="PROTEIN_KINASE_ATP"/>
    <property type="match status" value="1"/>
</dbReference>
<name>A0AAV5LJW6_9ROSI</name>
<evidence type="ECO:0000256" key="8">
    <source>
        <dbReference type="SAM" id="Coils"/>
    </source>
</evidence>
<keyword evidence="2" id="KW-0808">Transferase</keyword>
<keyword evidence="3 6" id="KW-0547">Nucleotide-binding</keyword>
<dbReference type="Pfam" id="PF00069">
    <property type="entry name" value="Pkinase"/>
    <property type="match status" value="1"/>
</dbReference>
<dbReference type="PROSITE" id="PS50011">
    <property type="entry name" value="PROTEIN_KINASE_DOM"/>
    <property type="match status" value="1"/>
</dbReference>
<dbReference type="Gene3D" id="1.10.510.10">
    <property type="entry name" value="Transferase(Phosphotransferase) domain 1"/>
    <property type="match status" value="1"/>
</dbReference>
<keyword evidence="11" id="KW-1185">Reference proteome</keyword>
<evidence type="ECO:0000259" key="9">
    <source>
        <dbReference type="PROSITE" id="PS50011"/>
    </source>
</evidence>
<feature type="coiled-coil region" evidence="8">
    <location>
        <begin position="136"/>
        <end position="170"/>
    </location>
</feature>
<evidence type="ECO:0000313" key="11">
    <source>
        <dbReference type="Proteomes" id="UP001054252"/>
    </source>
</evidence>
<dbReference type="PROSITE" id="PS00108">
    <property type="entry name" value="PROTEIN_KINASE_ST"/>
    <property type="match status" value="1"/>
</dbReference>
<keyword evidence="8" id="KW-0175">Coiled coil</keyword>
<dbReference type="InterPro" id="IPR017441">
    <property type="entry name" value="Protein_kinase_ATP_BS"/>
</dbReference>
<evidence type="ECO:0000256" key="5">
    <source>
        <dbReference type="ARBA" id="ARBA00022840"/>
    </source>
</evidence>
<keyword evidence="5 6" id="KW-0067">ATP-binding</keyword>
<comment type="similarity">
    <text evidence="7">Belongs to the protein kinase superfamily.</text>
</comment>
<feature type="domain" description="Protein kinase" evidence="9">
    <location>
        <begin position="185"/>
        <end position="457"/>
    </location>
</feature>
<evidence type="ECO:0000256" key="3">
    <source>
        <dbReference type="ARBA" id="ARBA00022741"/>
    </source>
</evidence>
<dbReference type="GO" id="GO:0004674">
    <property type="term" value="F:protein serine/threonine kinase activity"/>
    <property type="evidence" value="ECO:0007669"/>
    <property type="project" value="UniProtKB-KW"/>
</dbReference>
<dbReference type="InterPro" id="IPR008271">
    <property type="entry name" value="Ser/Thr_kinase_AS"/>
</dbReference>
<keyword evidence="4" id="KW-0418">Kinase</keyword>
<dbReference type="InterPro" id="IPR011009">
    <property type="entry name" value="Kinase-like_dom_sf"/>
</dbReference>
<gene>
    <name evidence="10" type="ORF">SLEP1_g45488</name>
</gene>
<dbReference type="GO" id="GO:0035556">
    <property type="term" value="P:intracellular signal transduction"/>
    <property type="evidence" value="ECO:0007669"/>
    <property type="project" value="TreeGrafter"/>
</dbReference>
<dbReference type="Proteomes" id="UP001054252">
    <property type="component" value="Unassembled WGS sequence"/>
</dbReference>
<dbReference type="AlphaFoldDB" id="A0AAV5LJW6"/>
<dbReference type="InterPro" id="IPR000719">
    <property type="entry name" value="Prot_kinase_dom"/>
</dbReference>
<dbReference type="SMART" id="SM00220">
    <property type="entry name" value="S_TKc"/>
    <property type="match status" value="1"/>
</dbReference>
<reference evidence="10 11" key="1">
    <citation type="journal article" date="2021" name="Commun. Biol.">
        <title>The genome of Shorea leprosula (Dipterocarpaceae) highlights the ecological relevance of drought in aseasonal tropical rainforests.</title>
        <authorList>
            <person name="Ng K.K.S."/>
            <person name="Kobayashi M.J."/>
            <person name="Fawcett J.A."/>
            <person name="Hatakeyama M."/>
            <person name="Paape T."/>
            <person name="Ng C.H."/>
            <person name="Ang C.C."/>
            <person name="Tnah L.H."/>
            <person name="Lee C.T."/>
            <person name="Nishiyama T."/>
            <person name="Sese J."/>
            <person name="O'Brien M.J."/>
            <person name="Copetti D."/>
            <person name="Mohd Noor M.I."/>
            <person name="Ong R.C."/>
            <person name="Putra M."/>
            <person name="Sireger I.Z."/>
            <person name="Indrioko S."/>
            <person name="Kosugi Y."/>
            <person name="Izuno A."/>
            <person name="Isagi Y."/>
            <person name="Lee S.L."/>
            <person name="Shimizu K.K."/>
        </authorList>
    </citation>
    <scope>NUCLEOTIDE SEQUENCE [LARGE SCALE GENOMIC DNA]</scope>
    <source>
        <strain evidence="10">214</strain>
    </source>
</reference>
<proteinExistence type="inferred from homology"/>
<dbReference type="EMBL" id="BPVZ01000122">
    <property type="protein sequence ID" value="GKV37457.1"/>
    <property type="molecule type" value="Genomic_DNA"/>
</dbReference>